<keyword evidence="1" id="KW-0812">Transmembrane</keyword>
<dbReference type="AlphaFoldDB" id="A0A4R2S0L8"/>
<dbReference type="OrthoDB" id="198399at2"/>
<evidence type="ECO:0000259" key="2">
    <source>
        <dbReference type="Pfam" id="PF17820"/>
    </source>
</evidence>
<dbReference type="Proteomes" id="UP000294746">
    <property type="component" value="Unassembled WGS sequence"/>
</dbReference>
<accession>A0A4R2S0L8</accession>
<gene>
    <name evidence="3" type="ORF">EDD57_10756</name>
</gene>
<feature type="transmembrane region" description="Helical" evidence="1">
    <location>
        <begin position="239"/>
        <end position="257"/>
    </location>
</feature>
<dbReference type="InterPro" id="IPR036034">
    <property type="entry name" value="PDZ_sf"/>
</dbReference>
<dbReference type="RefSeq" id="WP_131848180.1">
    <property type="nucleotide sequence ID" value="NZ_SLXV01000007.1"/>
</dbReference>
<keyword evidence="4" id="KW-1185">Reference proteome</keyword>
<feature type="domain" description="PDZ" evidence="2">
    <location>
        <begin position="302"/>
        <end position="351"/>
    </location>
</feature>
<reference evidence="3 4" key="1">
    <citation type="submission" date="2019-03" db="EMBL/GenBank/DDBJ databases">
        <title>Genomic Encyclopedia of Type Strains, Phase IV (KMG-IV): sequencing the most valuable type-strain genomes for metagenomic binning, comparative biology and taxonomic classification.</title>
        <authorList>
            <person name="Goeker M."/>
        </authorList>
    </citation>
    <scope>NUCLEOTIDE SEQUENCE [LARGE SCALE GENOMIC DNA]</scope>
    <source>
        <strain evidence="3 4">DSM 46831</strain>
    </source>
</reference>
<keyword evidence="1" id="KW-1133">Transmembrane helix</keyword>
<proteinExistence type="predicted"/>
<organism evidence="3 4">
    <name type="scientific">Baia soyae</name>
    <dbReference type="NCBI Taxonomy" id="1544746"/>
    <lineage>
        <taxon>Bacteria</taxon>
        <taxon>Bacillati</taxon>
        <taxon>Bacillota</taxon>
        <taxon>Bacilli</taxon>
        <taxon>Bacillales</taxon>
        <taxon>Thermoactinomycetaceae</taxon>
        <taxon>Baia</taxon>
    </lineage>
</organism>
<feature type="transmembrane region" description="Helical" evidence="1">
    <location>
        <begin position="91"/>
        <end position="109"/>
    </location>
</feature>
<comment type="caution">
    <text evidence="3">The sequence shown here is derived from an EMBL/GenBank/DDBJ whole genome shotgun (WGS) entry which is preliminary data.</text>
</comment>
<dbReference type="InterPro" id="IPR041489">
    <property type="entry name" value="PDZ_6"/>
</dbReference>
<evidence type="ECO:0000313" key="4">
    <source>
        <dbReference type="Proteomes" id="UP000294746"/>
    </source>
</evidence>
<dbReference type="SUPFAM" id="SSF50156">
    <property type="entry name" value="PDZ domain-like"/>
    <property type="match status" value="1"/>
</dbReference>
<feature type="transmembrane region" description="Helical" evidence="1">
    <location>
        <begin position="32"/>
        <end position="49"/>
    </location>
</feature>
<dbReference type="EMBL" id="SLXV01000007">
    <property type="protein sequence ID" value="TCP69619.1"/>
    <property type="molecule type" value="Genomic_DNA"/>
</dbReference>
<dbReference type="Pfam" id="PF17820">
    <property type="entry name" value="PDZ_6"/>
    <property type="match status" value="1"/>
</dbReference>
<feature type="transmembrane region" description="Helical" evidence="1">
    <location>
        <begin position="152"/>
        <end position="172"/>
    </location>
</feature>
<feature type="transmembrane region" description="Helical" evidence="1">
    <location>
        <begin position="65"/>
        <end position="85"/>
    </location>
</feature>
<evidence type="ECO:0000313" key="3">
    <source>
        <dbReference type="EMBL" id="TCP69619.1"/>
    </source>
</evidence>
<keyword evidence="1" id="KW-0472">Membrane</keyword>
<feature type="transmembrane region" description="Helical" evidence="1">
    <location>
        <begin position="263"/>
        <end position="280"/>
    </location>
</feature>
<evidence type="ECO:0000256" key="1">
    <source>
        <dbReference type="SAM" id="Phobius"/>
    </source>
</evidence>
<name>A0A4R2S0L8_9BACL</name>
<sequence>MDWSVWLQYGIDVLKSIGDVGLVWVQMWEQPWWFVAFLLPFIQVFSLAWREYRLYGRTIESPIRLLLRTCFVGIGWGFVASLAWMTFSFDITVQQIVYVWAVCFAVSLFRFRFAGLSYAVGLLSVVSLILAANPEFHLTAEYESWLEPIRTFAVLDWIMIVASAQLIEWALIRLEGNRGMIPIELKQNHGQAVSGYLLSRVWTIFSMVQTSSGWLPLPIPLSFASNNCTKSLARQQRLTSTYVLMLATLLFVSSWISLQWQPFIWIASVLTLVGHEWIYLSEKYREKRKEPVFVSDERGVKVLAVVPETPAAEMGIRPGYTIQKVNGIRVNTMDDMESALATSAYSKFELLDERNDHQILHTAIYEDTPKHLGMIGAIPAISKRGQETVSHEVEEQMSTGT</sequence>
<dbReference type="Gene3D" id="2.30.42.10">
    <property type="match status" value="1"/>
</dbReference>
<feature type="transmembrane region" description="Helical" evidence="1">
    <location>
        <begin position="116"/>
        <end position="132"/>
    </location>
</feature>
<protein>
    <submittedName>
        <fullName evidence="3">PDZ domain-containing protein</fullName>
    </submittedName>
</protein>